<feature type="domain" description="Glycoside hydrolase family 5" evidence="5">
    <location>
        <begin position="51"/>
        <end position="315"/>
    </location>
</feature>
<reference evidence="6 7" key="1">
    <citation type="submission" date="2017-09" db="EMBL/GenBank/DDBJ databases">
        <title>Sphingomonas panjinensis sp.nov., isolated from oil-contaminated soil.</title>
        <authorList>
            <person name="Wang L."/>
            <person name="Chen L."/>
        </authorList>
    </citation>
    <scope>NUCLEOTIDE SEQUENCE [LARGE SCALE GENOMIC DNA]</scope>
    <source>
        <strain evidence="6 7">FW-11</strain>
    </source>
</reference>
<protein>
    <submittedName>
        <fullName evidence="6">Glycosyl hydrolase family 5</fullName>
    </submittedName>
</protein>
<organism evidence="6 7">
    <name type="scientific">Sphingomonas oleivorans</name>
    <dbReference type="NCBI Taxonomy" id="1735121"/>
    <lineage>
        <taxon>Bacteria</taxon>
        <taxon>Pseudomonadati</taxon>
        <taxon>Pseudomonadota</taxon>
        <taxon>Alphaproteobacteria</taxon>
        <taxon>Sphingomonadales</taxon>
        <taxon>Sphingomonadaceae</taxon>
        <taxon>Sphingomonas</taxon>
    </lineage>
</organism>
<keyword evidence="1 3" id="KW-0378">Hydrolase</keyword>
<dbReference type="PANTHER" id="PTHR34142:SF1">
    <property type="entry name" value="GLYCOSIDE HYDROLASE FAMILY 5 DOMAIN-CONTAINING PROTEIN"/>
    <property type="match status" value="1"/>
</dbReference>
<dbReference type="SUPFAM" id="SSF51445">
    <property type="entry name" value="(Trans)glycosidases"/>
    <property type="match status" value="1"/>
</dbReference>
<accession>A0A2T5FZ56</accession>
<dbReference type="PROSITE" id="PS00659">
    <property type="entry name" value="GLYCOSYL_HYDROL_F5"/>
    <property type="match status" value="1"/>
</dbReference>
<sequence>MFSRDVLTSASRKTNIAAIGLALIAPTTAASASISPEHPVIAGINLAGGEFNSARKPGIYAKDYIYPDRKVAAPFLAAGMQIVRVPILWERIQPAPFAPLADREMARLDRTIGELKDFRIIILDIHNYGRYRAAPLDRTPRGDAMLADVWAKLAQRYRGQPRIAFGLMNEPHAIAARRWRKMVDRSVSAIRRSGARNLILVPGTNWTGAASWTSGGAGSNAAAFAGFRDPGHNFLFEMHQYFDAGGTGTDPDCVDGRTAEKRVAPATAWLRKTGNRALLGEFGVGPNDQCLRMLARVLDHIRASPDAWMGWAYWAGGAWWGKYPKSVQPSGGQPKPQMTVLQRYIPSRSSGH</sequence>
<keyword evidence="4" id="KW-0732">Signal</keyword>
<dbReference type="OrthoDB" id="6769681at2"/>
<dbReference type="AlphaFoldDB" id="A0A2T5FZ56"/>
<evidence type="ECO:0000313" key="7">
    <source>
        <dbReference type="Proteomes" id="UP000244162"/>
    </source>
</evidence>
<evidence type="ECO:0000256" key="3">
    <source>
        <dbReference type="RuleBase" id="RU361153"/>
    </source>
</evidence>
<dbReference type="Proteomes" id="UP000244162">
    <property type="component" value="Unassembled WGS sequence"/>
</dbReference>
<proteinExistence type="inferred from homology"/>
<dbReference type="GO" id="GO:0009251">
    <property type="term" value="P:glucan catabolic process"/>
    <property type="evidence" value="ECO:0007669"/>
    <property type="project" value="TreeGrafter"/>
</dbReference>
<keyword evidence="2 3" id="KW-0326">Glycosidase</keyword>
<evidence type="ECO:0000256" key="1">
    <source>
        <dbReference type="ARBA" id="ARBA00022801"/>
    </source>
</evidence>
<gene>
    <name evidence="6" type="ORF">CLG96_07665</name>
</gene>
<feature type="chain" id="PRO_5015593485" evidence="4">
    <location>
        <begin position="33"/>
        <end position="352"/>
    </location>
</feature>
<dbReference type="InterPro" id="IPR017853">
    <property type="entry name" value="GH"/>
</dbReference>
<dbReference type="InterPro" id="IPR018087">
    <property type="entry name" value="Glyco_hydro_5_CS"/>
</dbReference>
<dbReference type="InterPro" id="IPR001547">
    <property type="entry name" value="Glyco_hydro_5"/>
</dbReference>
<evidence type="ECO:0000256" key="4">
    <source>
        <dbReference type="SAM" id="SignalP"/>
    </source>
</evidence>
<dbReference type="RefSeq" id="WP_107967399.1">
    <property type="nucleotide sequence ID" value="NZ_NWBU01000006.1"/>
</dbReference>
<dbReference type="Gene3D" id="3.20.20.80">
    <property type="entry name" value="Glycosidases"/>
    <property type="match status" value="1"/>
</dbReference>
<evidence type="ECO:0000259" key="5">
    <source>
        <dbReference type="Pfam" id="PF00150"/>
    </source>
</evidence>
<evidence type="ECO:0000313" key="6">
    <source>
        <dbReference type="EMBL" id="PTQ11886.1"/>
    </source>
</evidence>
<keyword evidence="7" id="KW-1185">Reference proteome</keyword>
<comment type="caution">
    <text evidence="6">The sequence shown here is derived from an EMBL/GenBank/DDBJ whole genome shotgun (WGS) entry which is preliminary data.</text>
</comment>
<feature type="signal peptide" evidence="4">
    <location>
        <begin position="1"/>
        <end position="32"/>
    </location>
</feature>
<dbReference type="Pfam" id="PF00150">
    <property type="entry name" value="Cellulase"/>
    <property type="match status" value="1"/>
</dbReference>
<comment type="similarity">
    <text evidence="3">Belongs to the glycosyl hydrolase 5 (cellulase A) family.</text>
</comment>
<dbReference type="GO" id="GO:0004553">
    <property type="term" value="F:hydrolase activity, hydrolyzing O-glycosyl compounds"/>
    <property type="evidence" value="ECO:0007669"/>
    <property type="project" value="InterPro"/>
</dbReference>
<name>A0A2T5FZ56_9SPHN</name>
<evidence type="ECO:0000256" key="2">
    <source>
        <dbReference type="ARBA" id="ARBA00023295"/>
    </source>
</evidence>
<dbReference type="PANTHER" id="PTHR34142">
    <property type="entry name" value="ENDO-BETA-1,4-GLUCANASE A"/>
    <property type="match status" value="1"/>
</dbReference>
<dbReference type="EMBL" id="NWBU01000006">
    <property type="protein sequence ID" value="PTQ11886.1"/>
    <property type="molecule type" value="Genomic_DNA"/>
</dbReference>